<evidence type="ECO:0000313" key="2">
    <source>
        <dbReference type="EMBL" id="PNP54625.1"/>
    </source>
</evidence>
<feature type="region of interest" description="Disordered" evidence="1">
    <location>
        <begin position="1218"/>
        <end position="1245"/>
    </location>
</feature>
<feature type="compositionally biased region" description="Basic and acidic residues" evidence="1">
    <location>
        <begin position="524"/>
        <end position="557"/>
    </location>
</feature>
<feature type="compositionally biased region" description="Basic and acidic residues" evidence="1">
    <location>
        <begin position="1218"/>
        <end position="1238"/>
    </location>
</feature>
<proteinExistence type="predicted"/>
<evidence type="ECO:0000256" key="1">
    <source>
        <dbReference type="SAM" id="MobiDB-lite"/>
    </source>
</evidence>
<feature type="compositionally biased region" description="Basic and acidic residues" evidence="1">
    <location>
        <begin position="463"/>
        <end position="476"/>
    </location>
</feature>
<comment type="caution">
    <text evidence="2">The sequence shown here is derived from an EMBL/GenBank/DDBJ whole genome shotgun (WGS) entry which is preliminary data.</text>
</comment>
<feature type="compositionally biased region" description="Polar residues" evidence="1">
    <location>
        <begin position="659"/>
        <end position="669"/>
    </location>
</feature>
<accession>A0A2K0UA26</accession>
<feature type="compositionally biased region" description="Low complexity" evidence="1">
    <location>
        <begin position="616"/>
        <end position="631"/>
    </location>
</feature>
<feature type="region of interest" description="Disordered" evidence="1">
    <location>
        <begin position="91"/>
        <end position="110"/>
    </location>
</feature>
<feature type="region of interest" description="Disordered" evidence="1">
    <location>
        <begin position="432"/>
        <end position="851"/>
    </location>
</feature>
<organism evidence="2 3">
    <name type="scientific">Trichoderma harzianum</name>
    <name type="common">Hypocrea lixii</name>
    <dbReference type="NCBI Taxonomy" id="5544"/>
    <lineage>
        <taxon>Eukaryota</taxon>
        <taxon>Fungi</taxon>
        <taxon>Dikarya</taxon>
        <taxon>Ascomycota</taxon>
        <taxon>Pezizomycotina</taxon>
        <taxon>Sordariomycetes</taxon>
        <taxon>Hypocreomycetidae</taxon>
        <taxon>Hypocreales</taxon>
        <taxon>Hypocreaceae</taxon>
        <taxon>Trichoderma</taxon>
    </lineage>
</organism>
<sequence>MQEPHAIGVRQNGRPASLYVNDGSRKPLFGRSEDGSENQLHVYTAKTPGFSRIGMGAATSMSGDHNATALRKPRPVSEGFFSTRDQANANANANANSSVLSSGGTRIPRLNSTRRKPISLRKAMELAEGEEEAAKLMHEAGLDDPVAVDGSPSPAPRPWRTRTASEVSELQRVLGADHLDTKGRSKIPSARNSNLSATLVGGREGAISPARATRLTGADGLVRQRSTEFVSPAIRNALRSGTHRDATATTASGTSGLPELVPGIEDIPLSTVDPALSAATLVQRSSPDKSFAWQMDEDFTAGELQISDSPRVRVGTRPFASRLGFRDDGKQDFDSLPRLANPGSRNSKLDEIRSLELRANGSQIPLAHQTRLRPPNTKLEEIRNREGQVERQFPLASRHLDGLRNNTKLDDIRQREADGVSKRAFAAARLQEIKEQNSMARPRSPDDEPKPRPTFGLARRRLTKQDPVEDVKKDELPPFLRPRTSFGGGEFGRQISDAPATFFGRDVRRAEEEDKVEAAFPSREPLKKLEIHEQKRDNLLTRPKPLERRPDEQDLLRRLARAASSSPPPEDEPRTKQLPTPPPGDEEGKQTTAKSIADRIASRIFSRRASAGDKPATATTATTTTTTTTTTDLKDSEKARPTVGYTGLQRSRSVESAKSKRSSMQSESDPTARIEAEIKLFAPSDNQSERGSIRAPSPPLDDSDEGDNGLNAAAALVTTPKPSKPDPLTMPTPRVTGAYVETPVTVKTEKLVLKPEPPSPEMQEAVKAPAMTSAEPPASLFQARSPSFSSWRSRERSQDQDTASDPGTTDDGGDIALASAATKKPRAKSLPRRKPPMKNSARPPSAKDDLMQLRREYDMEDSTFDDLEEFIANAKKGAKLAVAKSDPLPPSTVAADNFDLDLESESDPSDVIKGEGQKDDEMAAFERMNKSLQTGLLRIRSAKQGIERFEDRFDRYSRAQPQPQPQPVTLPEKTDTKVLPQEKQEAKPLAQEKKDTKPLIQVKKDIKPLIPVKKDTKTKAQAPKGHAHHNHKNPTQGCPYCKPSLPSSTSSSATPVTYLHLTLPQLFHRTPTFRLTWLGVFTLILSVWYAAESTMCSMYCRPTTCPASKSPCVWSFDDPTDFGTALPIKLDQWITGGQGRQVASFAYEEAYDFLADVQDLALRRDITQVDTESLSPEQKRRHRRRLRKKGLVATAREPLPEEKAKWDEWRALRLAKQRAEETREKGHVNGEKAKPKPVDDDEEQGWVKIRRWR</sequence>
<feature type="compositionally biased region" description="Polar residues" evidence="1">
    <location>
        <begin position="782"/>
        <end position="791"/>
    </location>
</feature>
<feature type="region of interest" description="Disordered" evidence="1">
    <location>
        <begin position="143"/>
        <end position="162"/>
    </location>
</feature>
<dbReference type="EMBL" id="MTYI01000059">
    <property type="protein sequence ID" value="PNP54625.1"/>
    <property type="molecule type" value="Genomic_DNA"/>
</dbReference>
<feature type="region of interest" description="Disordered" evidence="1">
    <location>
        <begin position="1015"/>
        <end position="1041"/>
    </location>
</feature>
<dbReference type="Proteomes" id="UP000236290">
    <property type="component" value="Unassembled WGS sequence"/>
</dbReference>
<protein>
    <submittedName>
        <fullName evidence="2">Uncharacterized protein</fullName>
    </submittedName>
</protein>
<gene>
    <name evidence="2" type="ORF">THARTR1_05182</name>
</gene>
<name>A0A2K0UA26_TRIHA</name>
<dbReference type="OrthoDB" id="3439035at2759"/>
<dbReference type="AlphaFoldDB" id="A0A2K0UA26"/>
<feature type="compositionally biased region" description="Basic residues" evidence="1">
    <location>
        <begin position="823"/>
        <end position="836"/>
    </location>
</feature>
<reference evidence="2 3" key="1">
    <citation type="submission" date="2017-02" db="EMBL/GenBank/DDBJ databases">
        <title>Genomes of Trichoderma spp. with biocontrol activity.</title>
        <authorList>
            <person name="Gardiner D."/>
            <person name="Kazan K."/>
            <person name="Vos C."/>
            <person name="Harvey P."/>
        </authorList>
    </citation>
    <scope>NUCLEOTIDE SEQUENCE [LARGE SCALE GENOMIC DNA]</scope>
    <source>
        <strain evidence="2 3">Tr1</strain>
    </source>
</reference>
<feature type="region of interest" description="Disordered" evidence="1">
    <location>
        <begin position="1"/>
        <end position="35"/>
    </location>
</feature>
<evidence type="ECO:0000313" key="3">
    <source>
        <dbReference type="Proteomes" id="UP000236290"/>
    </source>
</evidence>